<gene>
    <name evidence="3" type="ORF">CVV64_00330</name>
</gene>
<dbReference type="GO" id="GO:0003677">
    <property type="term" value="F:DNA binding"/>
    <property type="evidence" value="ECO:0007669"/>
    <property type="project" value="UniProtKB-KW"/>
</dbReference>
<evidence type="ECO:0000313" key="4">
    <source>
        <dbReference type="Proteomes" id="UP000233256"/>
    </source>
</evidence>
<name>A0A2N1PU89_9BACT</name>
<proteinExistence type="predicted"/>
<evidence type="ECO:0000313" key="3">
    <source>
        <dbReference type="EMBL" id="PKK91907.1"/>
    </source>
</evidence>
<evidence type="ECO:0000259" key="2">
    <source>
        <dbReference type="Pfam" id="PF00440"/>
    </source>
</evidence>
<evidence type="ECO:0000256" key="1">
    <source>
        <dbReference type="ARBA" id="ARBA00023125"/>
    </source>
</evidence>
<accession>A0A2N1PU89</accession>
<organism evidence="3 4">
    <name type="scientific">Candidatus Wallbacteria bacterium HGW-Wallbacteria-1</name>
    <dbReference type="NCBI Taxonomy" id="2013854"/>
    <lineage>
        <taxon>Bacteria</taxon>
        <taxon>Candidatus Walliibacteriota</taxon>
    </lineage>
</organism>
<dbReference type="InterPro" id="IPR009057">
    <property type="entry name" value="Homeodomain-like_sf"/>
</dbReference>
<dbReference type="SUPFAM" id="SSF46689">
    <property type="entry name" value="Homeodomain-like"/>
    <property type="match status" value="1"/>
</dbReference>
<dbReference type="AlphaFoldDB" id="A0A2N1PU89"/>
<sequence>MKSVNPPLPGIEEAAVQVFGELGLEGATARKVAARFNGAAGSIYYYYKSMVDMYTKVMGSRFEKAWSILWQPVLNATTDHELVNALNSWISRFVILDNGQKAALKTSFVETLGMGRDNPLRMIVRNTRTETMKSLSAVISSKLKISDQVILENTTRQVWASLMEMTIQGLEDNPMRKKQASWPPLPRAVALDAATINIEKNTALSAVLPENPIQGRPRKLAEELL</sequence>
<dbReference type="Gene3D" id="1.10.357.10">
    <property type="entry name" value="Tetracycline Repressor, domain 2"/>
    <property type="match status" value="1"/>
</dbReference>
<protein>
    <recommendedName>
        <fullName evidence="2">HTH tetR-type domain-containing protein</fullName>
    </recommendedName>
</protein>
<dbReference type="Pfam" id="PF00440">
    <property type="entry name" value="TetR_N"/>
    <property type="match status" value="1"/>
</dbReference>
<dbReference type="Proteomes" id="UP000233256">
    <property type="component" value="Unassembled WGS sequence"/>
</dbReference>
<reference evidence="3 4" key="1">
    <citation type="journal article" date="2017" name="ISME J.">
        <title>Potential for microbial H2 and metal transformations associated with novel bacteria and archaea in deep terrestrial subsurface sediments.</title>
        <authorList>
            <person name="Hernsdorf A.W."/>
            <person name="Amano Y."/>
            <person name="Miyakawa K."/>
            <person name="Ise K."/>
            <person name="Suzuki Y."/>
            <person name="Anantharaman K."/>
            <person name="Probst A."/>
            <person name="Burstein D."/>
            <person name="Thomas B.C."/>
            <person name="Banfield J.F."/>
        </authorList>
    </citation>
    <scope>NUCLEOTIDE SEQUENCE [LARGE SCALE GENOMIC DNA]</scope>
    <source>
        <strain evidence="3">HGW-Wallbacteria-1</strain>
    </source>
</reference>
<comment type="caution">
    <text evidence="3">The sequence shown here is derived from an EMBL/GenBank/DDBJ whole genome shotgun (WGS) entry which is preliminary data.</text>
</comment>
<feature type="domain" description="HTH tetR-type" evidence="2">
    <location>
        <begin position="13"/>
        <end position="54"/>
    </location>
</feature>
<keyword evidence="1" id="KW-0238">DNA-binding</keyword>
<dbReference type="EMBL" id="PGXC01000001">
    <property type="protein sequence ID" value="PKK91907.1"/>
    <property type="molecule type" value="Genomic_DNA"/>
</dbReference>
<dbReference type="InterPro" id="IPR001647">
    <property type="entry name" value="HTH_TetR"/>
</dbReference>